<feature type="transmembrane region" description="Helical" evidence="7">
    <location>
        <begin position="385"/>
        <end position="407"/>
    </location>
</feature>
<proteinExistence type="predicted"/>
<evidence type="ECO:0000256" key="7">
    <source>
        <dbReference type="SAM" id="Phobius"/>
    </source>
</evidence>
<dbReference type="FunFam" id="1.20.1250.20:FF:000106">
    <property type="entry name" value="MFS transporter, putative"/>
    <property type="match status" value="1"/>
</dbReference>
<gene>
    <name evidence="8" type="ORF">B0T25DRAFT_605861</name>
</gene>
<feature type="transmembrane region" description="Helical" evidence="7">
    <location>
        <begin position="357"/>
        <end position="379"/>
    </location>
</feature>
<protein>
    <submittedName>
        <fullName evidence="8">Major facilitator superfamily domain-containing protein</fullName>
    </submittedName>
</protein>
<dbReference type="Gene3D" id="1.20.1250.20">
    <property type="entry name" value="MFS general substrate transporter like domains"/>
    <property type="match status" value="1"/>
</dbReference>
<keyword evidence="4 7" id="KW-1133">Transmembrane helix</keyword>
<keyword evidence="2" id="KW-0813">Transport</keyword>
<feature type="transmembrane region" description="Helical" evidence="7">
    <location>
        <begin position="482"/>
        <end position="504"/>
    </location>
</feature>
<dbReference type="Proteomes" id="UP001275084">
    <property type="component" value="Unassembled WGS sequence"/>
</dbReference>
<dbReference type="AlphaFoldDB" id="A0AAJ0HNQ4"/>
<dbReference type="SUPFAM" id="SSF103473">
    <property type="entry name" value="MFS general substrate transporter"/>
    <property type="match status" value="1"/>
</dbReference>
<feature type="transmembrane region" description="Helical" evidence="7">
    <location>
        <begin position="323"/>
        <end position="345"/>
    </location>
</feature>
<sequence>MPVVVSPRDAATGPKDTGTDPPVFAGIFSATSSDSDEKSPPTTTVTPIPELAVPLEEKRFWWQRTRNFDGTAIATQPSVYDDPETARAYAPRTDWENLHRFDPLFRWTWSEEYRLIRKIDLRIMVFACIMFMALELDRANISQAVTDNMLGELGMTTDDFNMGFTVFRLSFLCAELPSQLVSKWIGPDRWIPAQITLWSIVSFSQFWLNGRTTFLLTRALLALLQGGFIPDIILYLSYFYKHHELSLRLGFFWTAMSIADILAGLFAAGILQLRGHLATSGWSEEKIMINRVIRDDPSKGDMHNRQPITPKLLWKSISDYDLWPLYVIGLVFQLPASPPAQYLTLSLRGLGFDTFKTNLLTIPSVFLHMVTMMILTYVAEIWKELTFTALFAQVWMFPFIVFIYVVDITKINKWTAWAILTALLAYPSAHPLQVGWNSRNSNTVRSRTVSAAMYNMFCQTGGIISANIYRSDDAPRYKRGNGVLLGLLVSNMAIYVLTKVYYVWRNKSRDRKWNALTAEERQNYLDTTTDEGNKRLDFRFQH</sequence>
<accession>A0AAJ0HNQ4</accession>
<dbReference type="GO" id="GO:0016020">
    <property type="term" value="C:membrane"/>
    <property type="evidence" value="ECO:0007669"/>
    <property type="project" value="UniProtKB-SubCell"/>
</dbReference>
<feature type="transmembrane region" description="Helical" evidence="7">
    <location>
        <begin position="414"/>
        <end position="432"/>
    </location>
</feature>
<dbReference type="PANTHER" id="PTHR43791:SF65">
    <property type="entry name" value="MAJOR FACILITATOR SUPERFAMILY (MFS) PROFILE DOMAIN-CONTAINING PROTEIN-RELATED"/>
    <property type="match status" value="1"/>
</dbReference>
<evidence type="ECO:0000256" key="3">
    <source>
        <dbReference type="ARBA" id="ARBA00022692"/>
    </source>
</evidence>
<comment type="caution">
    <text evidence="8">The sequence shown here is derived from an EMBL/GenBank/DDBJ whole genome shotgun (WGS) entry which is preliminary data.</text>
</comment>
<evidence type="ECO:0000256" key="6">
    <source>
        <dbReference type="SAM" id="MobiDB-lite"/>
    </source>
</evidence>
<keyword evidence="5 7" id="KW-0472">Membrane</keyword>
<reference evidence="8" key="1">
    <citation type="journal article" date="2023" name="Mol. Phylogenet. Evol.">
        <title>Genome-scale phylogeny and comparative genomics of the fungal order Sordariales.</title>
        <authorList>
            <person name="Hensen N."/>
            <person name="Bonometti L."/>
            <person name="Westerberg I."/>
            <person name="Brannstrom I.O."/>
            <person name="Guillou S."/>
            <person name="Cros-Aarteil S."/>
            <person name="Calhoun S."/>
            <person name="Haridas S."/>
            <person name="Kuo A."/>
            <person name="Mondo S."/>
            <person name="Pangilinan J."/>
            <person name="Riley R."/>
            <person name="LaButti K."/>
            <person name="Andreopoulos B."/>
            <person name="Lipzen A."/>
            <person name="Chen C."/>
            <person name="Yan M."/>
            <person name="Daum C."/>
            <person name="Ng V."/>
            <person name="Clum A."/>
            <person name="Steindorff A."/>
            <person name="Ohm R.A."/>
            <person name="Martin F."/>
            <person name="Silar P."/>
            <person name="Natvig D.O."/>
            <person name="Lalanne C."/>
            <person name="Gautier V."/>
            <person name="Ament-Velasquez S.L."/>
            <person name="Kruys A."/>
            <person name="Hutchinson M.I."/>
            <person name="Powell A.J."/>
            <person name="Barry K."/>
            <person name="Miller A.N."/>
            <person name="Grigoriev I.V."/>
            <person name="Debuchy R."/>
            <person name="Gladieux P."/>
            <person name="Hiltunen Thoren M."/>
            <person name="Johannesson H."/>
        </authorList>
    </citation>
    <scope>NUCLEOTIDE SEQUENCE</scope>
    <source>
        <strain evidence="8">CBS 955.72</strain>
    </source>
</reference>
<evidence type="ECO:0000313" key="9">
    <source>
        <dbReference type="Proteomes" id="UP001275084"/>
    </source>
</evidence>
<evidence type="ECO:0000256" key="5">
    <source>
        <dbReference type="ARBA" id="ARBA00023136"/>
    </source>
</evidence>
<feature type="transmembrane region" description="Helical" evidence="7">
    <location>
        <begin position="251"/>
        <end position="273"/>
    </location>
</feature>
<dbReference type="GO" id="GO:0022857">
    <property type="term" value="F:transmembrane transporter activity"/>
    <property type="evidence" value="ECO:0007669"/>
    <property type="project" value="TreeGrafter"/>
</dbReference>
<evidence type="ECO:0000256" key="2">
    <source>
        <dbReference type="ARBA" id="ARBA00022448"/>
    </source>
</evidence>
<dbReference type="EMBL" id="JAUIQD010000003">
    <property type="protein sequence ID" value="KAK3358237.1"/>
    <property type="molecule type" value="Genomic_DNA"/>
</dbReference>
<name>A0AAJ0HNQ4_9PEZI</name>
<dbReference type="InterPro" id="IPR036259">
    <property type="entry name" value="MFS_trans_sf"/>
</dbReference>
<dbReference type="PANTHER" id="PTHR43791">
    <property type="entry name" value="PERMEASE-RELATED"/>
    <property type="match status" value="1"/>
</dbReference>
<evidence type="ECO:0000256" key="4">
    <source>
        <dbReference type="ARBA" id="ARBA00022989"/>
    </source>
</evidence>
<feature type="region of interest" description="Disordered" evidence="6">
    <location>
        <begin position="1"/>
        <end position="22"/>
    </location>
</feature>
<evidence type="ECO:0000256" key="1">
    <source>
        <dbReference type="ARBA" id="ARBA00004141"/>
    </source>
</evidence>
<organism evidence="8 9">
    <name type="scientific">Lasiosphaeria hispida</name>
    <dbReference type="NCBI Taxonomy" id="260671"/>
    <lineage>
        <taxon>Eukaryota</taxon>
        <taxon>Fungi</taxon>
        <taxon>Dikarya</taxon>
        <taxon>Ascomycota</taxon>
        <taxon>Pezizomycotina</taxon>
        <taxon>Sordariomycetes</taxon>
        <taxon>Sordariomycetidae</taxon>
        <taxon>Sordariales</taxon>
        <taxon>Lasiosphaeriaceae</taxon>
        <taxon>Lasiosphaeria</taxon>
    </lineage>
</organism>
<comment type="subcellular location">
    <subcellularLocation>
        <location evidence="1">Membrane</location>
        <topology evidence="1">Multi-pass membrane protein</topology>
    </subcellularLocation>
</comment>
<reference evidence="8" key="2">
    <citation type="submission" date="2023-06" db="EMBL/GenBank/DDBJ databases">
        <authorList>
            <consortium name="Lawrence Berkeley National Laboratory"/>
            <person name="Haridas S."/>
            <person name="Hensen N."/>
            <person name="Bonometti L."/>
            <person name="Westerberg I."/>
            <person name="Brannstrom I.O."/>
            <person name="Guillou S."/>
            <person name="Cros-Aarteil S."/>
            <person name="Calhoun S."/>
            <person name="Kuo A."/>
            <person name="Mondo S."/>
            <person name="Pangilinan J."/>
            <person name="Riley R."/>
            <person name="Labutti K."/>
            <person name="Andreopoulos B."/>
            <person name="Lipzen A."/>
            <person name="Chen C."/>
            <person name="Yanf M."/>
            <person name="Daum C."/>
            <person name="Ng V."/>
            <person name="Clum A."/>
            <person name="Steindorff A."/>
            <person name="Ohm R."/>
            <person name="Martin F."/>
            <person name="Silar P."/>
            <person name="Natvig D."/>
            <person name="Lalanne C."/>
            <person name="Gautier V."/>
            <person name="Ament-Velasquez S.L."/>
            <person name="Kruys A."/>
            <person name="Hutchinson M.I."/>
            <person name="Powell A.J."/>
            <person name="Barry K."/>
            <person name="Miller A.N."/>
            <person name="Grigoriev I.V."/>
            <person name="Debuchy R."/>
            <person name="Gladieux P."/>
            <person name="Thoren M.H."/>
            <person name="Johannesson H."/>
        </authorList>
    </citation>
    <scope>NUCLEOTIDE SEQUENCE</scope>
    <source>
        <strain evidence="8">CBS 955.72</strain>
    </source>
</reference>
<feature type="transmembrane region" description="Helical" evidence="7">
    <location>
        <begin position="220"/>
        <end position="239"/>
    </location>
</feature>
<keyword evidence="9" id="KW-1185">Reference proteome</keyword>
<evidence type="ECO:0000313" key="8">
    <source>
        <dbReference type="EMBL" id="KAK3358237.1"/>
    </source>
</evidence>
<keyword evidence="3 7" id="KW-0812">Transmembrane</keyword>